<dbReference type="PANTHER" id="PTHR37381:SF1">
    <property type="entry name" value="PENTATRICOPEPTIDE REPEAT (PPR) SUPERFAMILY PROTEIN"/>
    <property type="match status" value="1"/>
</dbReference>
<keyword evidence="4" id="KW-1185">Reference proteome</keyword>
<evidence type="ECO:0000313" key="3">
    <source>
        <dbReference type="EMBL" id="MEP0818085.1"/>
    </source>
</evidence>
<gene>
    <name evidence="3" type="ORF">NC998_13370</name>
</gene>
<evidence type="ECO:0008006" key="5">
    <source>
        <dbReference type="Google" id="ProtNLM"/>
    </source>
</evidence>
<proteinExistence type="predicted"/>
<protein>
    <recommendedName>
        <fullName evidence="5">SH3 domain-containing protein</fullName>
    </recommendedName>
</protein>
<evidence type="ECO:0000313" key="4">
    <source>
        <dbReference type="Proteomes" id="UP001464891"/>
    </source>
</evidence>
<keyword evidence="2" id="KW-0472">Membrane</keyword>
<keyword evidence="2" id="KW-1133">Transmembrane helix</keyword>
<reference evidence="3 4" key="1">
    <citation type="submission" date="2022-04" db="EMBL/GenBank/DDBJ databases">
        <title>Positive selection, recombination, and allopatry shape intraspecific diversity of widespread and dominant cyanobacteria.</title>
        <authorList>
            <person name="Wei J."/>
            <person name="Shu W."/>
            <person name="Hu C."/>
        </authorList>
    </citation>
    <scope>NUCLEOTIDE SEQUENCE [LARGE SCALE GENOMIC DNA]</scope>
    <source>
        <strain evidence="3 4">GB2-A4</strain>
    </source>
</reference>
<evidence type="ECO:0000256" key="2">
    <source>
        <dbReference type="SAM" id="Phobius"/>
    </source>
</evidence>
<keyword evidence="2" id="KW-0812">Transmembrane</keyword>
<evidence type="ECO:0000256" key="1">
    <source>
        <dbReference type="SAM" id="Coils"/>
    </source>
</evidence>
<comment type="caution">
    <text evidence="3">The sequence shown here is derived from an EMBL/GenBank/DDBJ whole genome shotgun (WGS) entry which is preliminary data.</text>
</comment>
<keyword evidence="1" id="KW-0175">Coiled coil</keyword>
<accession>A0ABV0J8I4</accession>
<name>A0ABV0J8I4_9CYAN</name>
<dbReference type="Proteomes" id="UP001464891">
    <property type="component" value="Unassembled WGS sequence"/>
</dbReference>
<sequence>MKRSIQCPSCLTPLGTLNYDSIPQLRCTSCQRKYGVVYGKLSQRSSMREVLLYLTAKLPRFYKRHYEFRIITPSRSLQVLKFSVPGAEDGIPVRRGDMISLLYTTQGYVLKKLIAITNHTTGSDYLLPSPVPSPGYLVATRGTVSATVFLSLLLTGANIFLLSMLSAASLLLYAKLAHTAQLTSPPLQMNVQEESRLLADQKLLTQKYSLEQRLGELKHESAANQALISQLDSLKRKMLQFDDKLYANRIRRTTSAVGILSKQMSNNQRLVSEYSRMIKMIEIEVETAQIADQLPDAENFTKTILRKLAELKHVEEYNQNLRFQLEANEEVRRMQA</sequence>
<feature type="transmembrane region" description="Helical" evidence="2">
    <location>
        <begin position="148"/>
        <end position="174"/>
    </location>
</feature>
<organism evidence="3 4">
    <name type="scientific">Trichocoleus desertorum GB2-A4</name>
    <dbReference type="NCBI Taxonomy" id="2933944"/>
    <lineage>
        <taxon>Bacteria</taxon>
        <taxon>Bacillati</taxon>
        <taxon>Cyanobacteriota</taxon>
        <taxon>Cyanophyceae</taxon>
        <taxon>Leptolyngbyales</taxon>
        <taxon>Trichocoleusaceae</taxon>
        <taxon>Trichocoleus</taxon>
    </lineage>
</organism>
<dbReference type="PANTHER" id="PTHR37381">
    <property type="entry name" value="PENTATRICOPEPTIDE REPEAT (PPR) SUPERFAMILY PROTEIN"/>
    <property type="match status" value="1"/>
</dbReference>
<dbReference type="RefSeq" id="WP_190432514.1">
    <property type="nucleotide sequence ID" value="NZ_JAMPKM010000007.1"/>
</dbReference>
<dbReference type="EMBL" id="JAMPKM010000007">
    <property type="protein sequence ID" value="MEP0818085.1"/>
    <property type="molecule type" value="Genomic_DNA"/>
</dbReference>
<feature type="coiled-coil region" evidence="1">
    <location>
        <begin position="217"/>
        <end position="244"/>
    </location>
</feature>